<keyword evidence="3" id="KW-0949">S-adenosyl-L-methionine</keyword>
<evidence type="ECO:0000256" key="1">
    <source>
        <dbReference type="ARBA" id="ARBA00001966"/>
    </source>
</evidence>
<sequence length="325" mass="36440">MYQTDLPYLQVEPTTHCNFTCGFCVGRHMTQQHMTLETFREVVSAVTNLEHISIQGEGEPLLNPHFFDMIALVRQLHPDARISFISNGSLFSSENIKRLLSLGIYRIMVSIESPDMDKFREIRGGKLEKVIRGIGALLELRNEMRLREPLIGFAVTVMKKTMSDYKGIIALYHELGLDGGMTCQFLQNMDIYTAFYNDDMKAQVLNDLDLEWMEEVVGADPEVTALLAPQPGNPNFYSGLMSKPSEGCPWLTHGLYVNRNGEASGCCYMKDVQTDGLGKVTPATIADVLTERYHIQAELLDGNIPHGCKGCTVAQAIQTRILLQR</sequence>
<keyword evidence="6" id="KW-0411">Iron-sulfur</keyword>
<dbReference type="CDD" id="cd21109">
    <property type="entry name" value="SPASM"/>
    <property type="match status" value="1"/>
</dbReference>
<protein>
    <submittedName>
        <fullName evidence="8">Radical SAM protein</fullName>
    </submittedName>
</protein>
<dbReference type="SFLD" id="SFLDS00029">
    <property type="entry name" value="Radical_SAM"/>
    <property type="match status" value="1"/>
</dbReference>
<evidence type="ECO:0000313" key="9">
    <source>
        <dbReference type="Proteomes" id="UP000659124"/>
    </source>
</evidence>
<proteinExistence type="predicted"/>
<dbReference type="Proteomes" id="UP000659124">
    <property type="component" value="Unassembled WGS sequence"/>
</dbReference>
<name>A0ABR7TFV1_9BACT</name>
<dbReference type="PANTHER" id="PTHR11228">
    <property type="entry name" value="RADICAL SAM DOMAIN PROTEIN"/>
    <property type="match status" value="1"/>
</dbReference>
<dbReference type="SFLD" id="SFLDG01067">
    <property type="entry name" value="SPASM/twitch_domain_containing"/>
    <property type="match status" value="1"/>
</dbReference>
<feature type="domain" description="Radical SAM core" evidence="7">
    <location>
        <begin position="3"/>
        <end position="222"/>
    </location>
</feature>
<comment type="cofactor">
    <cofactor evidence="1">
        <name>[4Fe-4S] cluster</name>
        <dbReference type="ChEBI" id="CHEBI:49883"/>
    </cofactor>
</comment>
<accession>A0ABR7TFV1</accession>
<dbReference type="InterPro" id="IPR007197">
    <property type="entry name" value="rSAM"/>
</dbReference>
<reference evidence="8 9" key="1">
    <citation type="submission" date="2020-09" db="EMBL/GenBank/DDBJ databases">
        <title>Genome sequences of type strains of Chitinophaga qingshengii and Chitinophaga varians.</title>
        <authorList>
            <person name="Kittiwongwattana C."/>
        </authorList>
    </citation>
    <scope>NUCLEOTIDE SEQUENCE [LARGE SCALE GENOMIC DNA]</scope>
    <source>
        <strain evidence="8 9">JCM 30026</strain>
    </source>
</reference>
<keyword evidence="4" id="KW-0479">Metal-binding</keyword>
<evidence type="ECO:0000256" key="4">
    <source>
        <dbReference type="ARBA" id="ARBA00022723"/>
    </source>
</evidence>
<dbReference type="InterPro" id="IPR058240">
    <property type="entry name" value="rSAM_sf"/>
</dbReference>
<evidence type="ECO:0000259" key="7">
    <source>
        <dbReference type="PROSITE" id="PS51918"/>
    </source>
</evidence>
<dbReference type="SFLD" id="SFLDG01387">
    <property type="entry name" value="BtrN-like_SPASM_domain_contain"/>
    <property type="match status" value="1"/>
</dbReference>
<evidence type="ECO:0000256" key="6">
    <source>
        <dbReference type="ARBA" id="ARBA00023014"/>
    </source>
</evidence>
<dbReference type="InterPro" id="IPR050377">
    <property type="entry name" value="Radical_SAM_PqqE_MftC-like"/>
</dbReference>
<dbReference type="Pfam" id="PF04055">
    <property type="entry name" value="Radical_SAM"/>
    <property type="match status" value="1"/>
</dbReference>
<evidence type="ECO:0000313" key="8">
    <source>
        <dbReference type="EMBL" id="MBC9929266.1"/>
    </source>
</evidence>
<dbReference type="InterPro" id="IPR013785">
    <property type="entry name" value="Aldolase_TIM"/>
</dbReference>
<dbReference type="PROSITE" id="PS51918">
    <property type="entry name" value="RADICAL_SAM"/>
    <property type="match status" value="1"/>
</dbReference>
<dbReference type="RefSeq" id="WP_188086405.1">
    <property type="nucleotide sequence ID" value="NZ_JACVFC010000001.1"/>
</dbReference>
<dbReference type="Gene3D" id="3.20.20.70">
    <property type="entry name" value="Aldolase class I"/>
    <property type="match status" value="1"/>
</dbReference>
<comment type="caution">
    <text evidence="8">The sequence shown here is derived from an EMBL/GenBank/DDBJ whole genome shotgun (WGS) entry which is preliminary data.</text>
</comment>
<dbReference type="EMBL" id="JACVFC010000001">
    <property type="protein sequence ID" value="MBC9929266.1"/>
    <property type="molecule type" value="Genomic_DNA"/>
</dbReference>
<keyword evidence="9" id="KW-1185">Reference proteome</keyword>
<evidence type="ECO:0000256" key="5">
    <source>
        <dbReference type="ARBA" id="ARBA00023004"/>
    </source>
</evidence>
<keyword evidence="5" id="KW-0408">Iron</keyword>
<dbReference type="InterPro" id="IPR006638">
    <property type="entry name" value="Elp3/MiaA/NifB-like_rSAM"/>
</dbReference>
<gene>
    <name evidence="8" type="ORF">ICL07_02705</name>
</gene>
<dbReference type="PANTHER" id="PTHR11228:SF34">
    <property type="entry name" value="TUNGSTEN-CONTAINING ALDEHYDE FERREDOXIN OXIDOREDUCTASE COFACTOR MODIFYING PROTEIN"/>
    <property type="match status" value="1"/>
</dbReference>
<evidence type="ECO:0000256" key="3">
    <source>
        <dbReference type="ARBA" id="ARBA00022691"/>
    </source>
</evidence>
<dbReference type="SUPFAM" id="SSF102114">
    <property type="entry name" value="Radical SAM enzymes"/>
    <property type="match status" value="1"/>
</dbReference>
<dbReference type="InterPro" id="IPR034391">
    <property type="entry name" value="AdoMet-like_SPASM_containing"/>
</dbReference>
<dbReference type="CDD" id="cd01335">
    <property type="entry name" value="Radical_SAM"/>
    <property type="match status" value="1"/>
</dbReference>
<evidence type="ECO:0000256" key="2">
    <source>
        <dbReference type="ARBA" id="ARBA00022485"/>
    </source>
</evidence>
<keyword evidence="2" id="KW-0004">4Fe-4S</keyword>
<organism evidence="8 9">
    <name type="scientific">Chitinophaga qingshengii</name>
    <dbReference type="NCBI Taxonomy" id="1569794"/>
    <lineage>
        <taxon>Bacteria</taxon>
        <taxon>Pseudomonadati</taxon>
        <taxon>Bacteroidota</taxon>
        <taxon>Chitinophagia</taxon>
        <taxon>Chitinophagales</taxon>
        <taxon>Chitinophagaceae</taxon>
        <taxon>Chitinophaga</taxon>
    </lineage>
</organism>
<dbReference type="SMART" id="SM00729">
    <property type="entry name" value="Elp3"/>
    <property type="match status" value="1"/>
</dbReference>